<dbReference type="SUPFAM" id="SSF48264">
    <property type="entry name" value="Cytochrome P450"/>
    <property type="match status" value="1"/>
</dbReference>
<evidence type="ECO:0000256" key="12">
    <source>
        <dbReference type="ARBA" id="ARBA00023136"/>
    </source>
</evidence>
<sequence>MASAFLLIVLSALVYAYLRLTQKRRVVLRGPPRDSWLVGNELDIQAPQQAGDAERRWTAEYGGAVSVPGFFGDETILLSDPAAIAHIVHASKYIYSRTADLHHMFVIFHGPGLTGVDGEDHRRQRRILGPAFSPNQMNTYLRVFEKEAEKLGNILKEKVLAKENDSVFNMVKWIAKASLDILGDAFFGYEFGALDGSEFSKTWEAAFANEASTISKGALAYMALWRYWPHWIMDIFDGLMIKYTAYGAIDRFRRARVAVAENILQKAVDDGLGRNDDSKDILNLLASSYLATDQRKKMSRNEVTGQMATLIFGGQDTTGFTESFLLSELAQHPEDQETLRKEIDEFFAKRDNGQLLNLSVHDYSALPFMNACIKETLRLHPNGHMMLRTPDRDDVIPLATPVLTIDGNLTSSVSVRKGQTVCISTLSYQLNKSIWGDDAEQWNPRRFLDQKLDGNDEESKIGVYANLLAFSGGPKSCIGWLFALTEMQVLTASLIREFNFEPVADIGHGTASISLFPRVIGKEKEGTQLPLKISLRAH</sequence>
<evidence type="ECO:0000256" key="2">
    <source>
        <dbReference type="ARBA" id="ARBA00004370"/>
    </source>
</evidence>
<proteinExistence type="inferred from homology"/>
<dbReference type="InterPro" id="IPR050121">
    <property type="entry name" value="Cytochrome_P450_monoxygenase"/>
</dbReference>
<dbReference type="GO" id="GO:0020037">
    <property type="term" value="F:heme binding"/>
    <property type="evidence" value="ECO:0007669"/>
    <property type="project" value="InterPro"/>
</dbReference>
<dbReference type="GO" id="GO:0005506">
    <property type="term" value="F:iron ion binding"/>
    <property type="evidence" value="ECO:0007669"/>
    <property type="project" value="InterPro"/>
</dbReference>
<evidence type="ECO:0000256" key="4">
    <source>
        <dbReference type="ARBA" id="ARBA00010617"/>
    </source>
</evidence>
<dbReference type="PROSITE" id="PS00086">
    <property type="entry name" value="CYTOCHROME_P450"/>
    <property type="match status" value="1"/>
</dbReference>
<keyword evidence="8" id="KW-1133">Transmembrane helix</keyword>
<dbReference type="InterPro" id="IPR002401">
    <property type="entry name" value="Cyt_P450_E_grp-I"/>
</dbReference>
<keyword evidence="17" id="KW-1185">Reference proteome</keyword>
<dbReference type="InterPro" id="IPR036396">
    <property type="entry name" value="Cyt_P450_sf"/>
</dbReference>
<evidence type="ECO:0000256" key="9">
    <source>
        <dbReference type="ARBA" id="ARBA00023002"/>
    </source>
</evidence>
<evidence type="ECO:0000313" key="17">
    <source>
        <dbReference type="Proteomes" id="UP000054007"/>
    </source>
</evidence>
<keyword evidence="11 14" id="KW-0503">Monooxygenase</keyword>
<dbReference type="PANTHER" id="PTHR24305:SF166">
    <property type="entry name" value="CYTOCHROME P450 12A4, MITOCHONDRIAL-RELATED"/>
    <property type="match status" value="1"/>
</dbReference>
<evidence type="ECO:0000256" key="7">
    <source>
        <dbReference type="ARBA" id="ARBA00022723"/>
    </source>
</evidence>
<dbReference type="Proteomes" id="UP000054007">
    <property type="component" value="Unassembled WGS sequence"/>
</dbReference>
<feature type="chain" id="PRO_5002316479" evidence="15">
    <location>
        <begin position="17"/>
        <end position="538"/>
    </location>
</feature>
<keyword evidence="9 14" id="KW-0560">Oxidoreductase</keyword>
<organism evidence="16 17">
    <name type="scientific">Cylindrobasidium torrendii FP15055 ss-10</name>
    <dbReference type="NCBI Taxonomy" id="1314674"/>
    <lineage>
        <taxon>Eukaryota</taxon>
        <taxon>Fungi</taxon>
        <taxon>Dikarya</taxon>
        <taxon>Basidiomycota</taxon>
        <taxon>Agaricomycotina</taxon>
        <taxon>Agaricomycetes</taxon>
        <taxon>Agaricomycetidae</taxon>
        <taxon>Agaricales</taxon>
        <taxon>Marasmiineae</taxon>
        <taxon>Physalacriaceae</taxon>
        <taxon>Cylindrobasidium</taxon>
    </lineage>
</organism>
<comment type="pathway">
    <text evidence="3">Secondary metabolite biosynthesis; terpenoid biosynthesis.</text>
</comment>
<reference evidence="16 17" key="1">
    <citation type="journal article" date="2015" name="Fungal Genet. Biol.">
        <title>Evolution of novel wood decay mechanisms in Agaricales revealed by the genome sequences of Fistulina hepatica and Cylindrobasidium torrendii.</title>
        <authorList>
            <person name="Floudas D."/>
            <person name="Held B.W."/>
            <person name="Riley R."/>
            <person name="Nagy L.G."/>
            <person name="Koehler G."/>
            <person name="Ransdell A.S."/>
            <person name="Younus H."/>
            <person name="Chow J."/>
            <person name="Chiniquy J."/>
            <person name="Lipzen A."/>
            <person name="Tritt A."/>
            <person name="Sun H."/>
            <person name="Haridas S."/>
            <person name="LaButti K."/>
            <person name="Ohm R.A."/>
            <person name="Kues U."/>
            <person name="Blanchette R.A."/>
            <person name="Grigoriev I.V."/>
            <person name="Minto R.E."/>
            <person name="Hibbett D.S."/>
        </authorList>
    </citation>
    <scope>NUCLEOTIDE SEQUENCE [LARGE SCALE GENOMIC DNA]</scope>
    <source>
        <strain evidence="16 17">FP15055 ss-10</strain>
    </source>
</reference>
<evidence type="ECO:0000256" key="3">
    <source>
        <dbReference type="ARBA" id="ARBA00004721"/>
    </source>
</evidence>
<dbReference type="PRINTS" id="PR00463">
    <property type="entry name" value="EP450I"/>
</dbReference>
<evidence type="ECO:0000256" key="8">
    <source>
        <dbReference type="ARBA" id="ARBA00022989"/>
    </source>
</evidence>
<evidence type="ECO:0000256" key="1">
    <source>
        <dbReference type="ARBA" id="ARBA00001971"/>
    </source>
</evidence>
<keyword evidence="12" id="KW-0472">Membrane</keyword>
<dbReference type="InterPro" id="IPR017972">
    <property type="entry name" value="Cyt_P450_CS"/>
</dbReference>
<keyword evidence="6" id="KW-0812">Transmembrane</keyword>
<evidence type="ECO:0000256" key="11">
    <source>
        <dbReference type="ARBA" id="ARBA00023033"/>
    </source>
</evidence>
<dbReference type="Gene3D" id="1.10.630.10">
    <property type="entry name" value="Cytochrome P450"/>
    <property type="match status" value="1"/>
</dbReference>
<evidence type="ECO:0000256" key="6">
    <source>
        <dbReference type="ARBA" id="ARBA00022692"/>
    </source>
</evidence>
<dbReference type="Pfam" id="PF00067">
    <property type="entry name" value="p450"/>
    <property type="match status" value="1"/>
</dbReference>
<protein>
    <submittedName>
        <fullName evidence="16">Cytochrome P450</fullName>
    </submittedName>
</protein>
<gene>
    <name evidence="16" type="ORF">CYLTODRAFT_403435</name>
</gene>
<comment type="subcellular location">
    <subcellularLocation>
        <location evidence="2">Membrane</location>
    </subcellularLocation>
</comment>
<comment type="similarity">
    <text evidence="4 14">Belongs to the cytochrome P450 family.</text>
</comment>
<feature type="signal peptide" evidence="15">
    <location>
        <begin position="1"/>
        <end position="16"/>
    </location>
</feature>
<evidence type="ECO:0000256" key="14">
    <source>
        <dbReference type="RuleBase" id="RU000461"/>
    </source>
</evidence>
<dbReference type="PANTHER" id="PTHR24305">
    <property type="entry name" value="CYTOCHROME P450"/>
    <property type="match status" value="1"/>
</dbReference>
<feature type="binding site" description="axial binding residue" evidence="13">
    <location>
        <position position="477"/>
    </location>
    <ligand>
        <name>heme</name>
        <dbReference type="ChEBI" id="CHEBI:30413"/>
    </ligand>
    <ligandPart>
        <name>Fe</name>
        <dbReference type="ChEBI" id="CHEBI:18248"/>
    </ligandPart>
</feature>
<dbReference type="GO" id="GO:0016020">
    <property type="term" value="C:membrane"/>
    <property type="evidence" value="ECO:0007669"/>
    <property type="project" value="UniProtKB-SubCell"/>
</dbReference>
<evidence type="ECO:0000256" key="13">
    <source>
        <dbReference type="PIRSR" id="PIRSR602401-1"/>
    </source>
</evidence>
<dbReference type="AlphaFoldDB" id="A0A0D7AYL8"/>
<comment type="cofactor">
    <cofactor evidence="1 13">
        <name>heme</name>
        <dbReference type="ChEBI" id="CHEBI:30413"/>
    </cofactor>
</comment>
<dbReference type="InterPro" id="IPR001128">
    <property type="entry name" value="Cyt_P450"/>
</dbReference>
<name>A0A0D7AYL8_9AGAR</name>
<keyword evidence="7 13" id="KW-0479">Metal-binding</keyword>
<dbReference type="STRING" id="1314674.A0A0D7AYL8"/>
<evidence type="ECO:0000256" key="15">
    <source>
        <dbReference type="SAM" id="SignalP"/>
    </source>
</evidence>
<evidence type="ECO:0000256" key="5">
    <source>
        <dbReference type="ARBA" id="ARBA00022617"/>
    </source>
</evidence>
<dbReference type="PRINTS" id="PR00385">
    <property type="entry name" value="P450"/>
</dbReference>
<keyword evidence="5 13" id="KW-0349">Heme</keyword>
<dbReference type="EMBL" id="KN880705">
    <property type="protein sequence ID" value="KIY63307.1"/>
    <property type="molecule type" value="Genomic_DNA"/>
</dbReference>
<dbReference type="GO" id="GO:0016705">
    <property type="term" value="F:oxidoreductase activity, acting on paired donors, with incorporation or reduction of molecular oxygen"/>
    <property type="evidence" value="ECO:0007669"/>
    <property type="project" value="InterPro"/>
</dbReference>
<keyword evidence="10 13" id="KW-0408">Iron</keyword>
<evidence type="ECO:0000256" key="10">
    <source>
        <dbReference type="ARBA" id="ARBA00023004"/>
    </source>
</evidence>
<dbReference type="GO" id="GO:0004497">
    <property type="term" value="F:monooxygenase activity"/>
    <property type="evidence" value="ECO:0007669"/>
    <property type="project" value="UniProtKB-KW"/>
</dbReference>
<dbReference type="OrthoDB" id="1470350at2759"/>
<evidence type="ECO:0000313" key="16">
    <source>
        <dbReference type="EMBL" id="KIY63307.1"/>
    </source>
</evidence>
<accession>A0A0D7AYL8</accession>
<keyword evidence="15" id="KW-0732">Signal</keyword>